<dbReference type="InParanoid" id="A0A251V0S0"/>
<keyword evidence="1" id="KW-0378">Hydrolase</keyword>
<protein>
    <submittedName>
        <fullName evidence="1">Phospholipase A(1)</fullName>
        <ecNumber evidence="1">3.1.1.32</ecNumber>
    </submittedName>
</protein>
<accession>A0A251V0S0</accession>
<dbReference type="Proteomes" id="UP000215914">
    <property type="component" value="Chromosome 4"/>
</dbReference>
<dbReference type="STRING" id="4232.A0A251V0S0"/>
<dbReference type="AlphaFoldDB" id="A0A251V0S0"/>
<proteinExistence type="predicted"/>
<reference evidence="1" key="3">
    <citation type="submission" date="2020-06" db="EMBL/GenBank/DDBJ databases">
        <title>Helianthus annuus Genome sequencing and assembly Release 2.</title>
        <authorList>
            <person name="Gouzy J."/>
            <person name="Langlade N."/>
            <person name="Munos S."/>
        </authorList>
    </citation>
    <scope>NUCLEOTIDE SEQUENCE</scope>
    <source>
        <tissue evidence="1">Leaves</tissue>
    </source>
</reference>
<reference evidence="2" key="2">
    <citation type="submission" date="2017-02" db="EMBL/GenBank/DDBJ databases">
        <title>Sunflower complete genome.</title>
        <authorList>
            <person name="Langlade N."/>
            <person name="Munos S."/>
        </authorList>
    </citation>
    <scope>NUCLEOTIDE SEQUENCE [LARGE SCALE GENOMIC DNA]</scope>
    <source>
        <tissue evidence="2">Leaves</tissue>
    </source>
</reference>
<gene>
    <name evidence="2" type="ORF">HannXRQ_Chr04g0116151</name>
    <name evidence="1" type="ORF">HanXRQr2_Chr04g0174671</name>
</gene>
<organism evidence="2 3">
    <name type="scientific">Helianthus annuus</name>
    <name type="common">Common sunflower</name>
    <dbReference type="NCBI Taxonomy" id="4232"/>
    <lineage>
        <taxon>Eukaryota</taxon>
        <taxon>Viridiplantae</taxon>
        <taxon>Streptophyta</taxon>
        <taxon>Embryophyta</taxon>
        <taxon>Tracheophyta</taxon>
        <taxon>Spermatophyta</taxon>
        <taxon>Magnoliopsida</taxon>
        <taxon>eudicotyledons</taxon>
        <taxon>Gunneridae</taxon>
        <taxon>Pentapetalae</taxon>
        <taxon>asterids</taxon>
        <taxon>campanulids</taxon>
        <taxon>Asterales</taxon>
        <taxon>Asteraceae</taxon>
        <taxon>Asteroideae</taxon>
        <taxon>Heliantheae alliance</taxon>
        <taxon>Heliantheae</taxon>
        <taxon>Helianthus</taxon>
    </lineage>
</organism>
<reference evidence="1 3" key="1">
    <citation type="journal article" date="2017" name="Nature">
        <title>The sunflower genome provides insights into oil metabolism, flowering and Asterid evolution.</title>
        <authorList>
            <person name="Badouin H."/>
            <person name="Gouzy J."/>
            <person name="Grassa C.J."/>
            <person name="Murat F."/>
            <person name="Staton S.E."/>
            <person name="Cottret L."/>
            <person name="Lelandais-Briere C."/>
            <person name="Owens G.L."/>
            <person name="Carrere S."/>
            <person name="Mayjonade B."/>
            <person name="Legrand L."/>
            <person name="Gill N."/>
            <person name="Kane N.C."/>
            <person name="Bowers J.E."/>
            <person name="Hubner S."/>
            <person name="Bellec A."/>
            <person name="Berard A."/>
            <person name="Berges H."/>
            <person name="Blanchet N."/>
            <person name="Boniface M.C."/>
            <person name="Brunel D."/>
            <person name="Catrice O."/>
            <person name="Chaidir N."/>
            <person name="Claudel C."/>
            <person name="Donnadieu C."/>
            <person name="Faraut T."/>
            <person name="Fievet G."/>
            <person name="Helmstetter N."/>
            <person name="King M."/>
            <person name="Knapp S.J."/>
            <person name="Lai Z."/>
            <person name="Le Paslier M.C."/>
            <person name="Lippi Y."/>
            <person name="Lorenzon L."/>
            <person name="Mandel J.R."/>
            <person name="Marage G."/>
            <person name="Marchand G."/>
            <person name="Marquand E."/>
            <person name="Bret-Mestries E."/>
            <person name="Morien E."/>
            <person name="Nambeesan S."/>
            <person name="Nguyen T."/>
            <person name="Pegot-Espagnet P."/>
            <person name="Pouilly N."/>
            <person name="Raftis F."/>
            <person name="Sallet E."/>
            <person name="Schiex T."/>
            <person name="Thomas J."/>
            <person name="Vandecasteele C."/>
            <person name="Vares D."/>
            <person name="Vear F."/>
            <person name="Vautrin S."/>
            <person name="Crespi M."/>
            <person name="Mangin B."/>
            <person name="Burke J.M."/>
            <person name="Salse J."/>
            <person name="Munos S."/>
            <person name="Vincourt P."/>
            <person name="Rieseberg L.H."/>
            <person name="Langlade N.B."/>
        </authorList>
    </citation>
    <scope>NUCLEOTIDE SEQUENCE [LARGE SCALE GENOMIC DNA]</scope>
    <source>
        <strain evidence="3">cv. SF193</strain>
        <tissue evidence="1">Leaves</tissue>
    </source>
</reference>
<evidence type="ECO:0000313" key="3">
    <source>
        <dbReference type="Proteomes" id="UP000215914"/>
    </source>
</evidence>
<dbReference type="GO" id="GO:0008970">
    <property type="term" value="F:phospholipase A1 activity"/>
    <property type="evidence" value="ECO:0007669"/>
    <property type="project" value="UniProtKB-EC"/>
</dbReference>
<dbReference type="EMBL" id="CM007893">
    <property type="protein sequence ID" value="OTG28879.1"/>
    <property type="molecule type" value="Genomic_DNA"/>
</dbReference>
<name>A0A251V0S0_HELAN</name>
<dbReference type="Gramene" id="mRNA:HanXRQr2_Chr04g0174671">
    <property type="protein sequence ID" value="CDS:HanXRQr2_Chr04g0174671.1"/>
    <property type="gene ID" value="HanXRQr2_Chr04g0174671"/>
</dbReference>
<dbReference type="EMBL" id="MNCJ02000319">
    <property type="protein sequence ID" value="KAF5810862.1"/>
    <property type="molecule type" value="Genomic_DNA"/>
</dbReference>
<evidence type="ECO:0000313" key="1">
    <source>
        <dbReference type="EMBL" id="KAF5810862.1"/>
    </source>
</evidence>
<keyword evidence="3" id="KW-1185">Reference proteome</keyword>
<evidence type="ECO:0000313" key="2">
    <source>
        <dbReference type="EMBL" id="OTG28879.1"/>
    </source>
</evidence>
<dbReference type="EC" id="3.1.1.32" evidence="1"/>
<sequence>MAATTRKMLNSVQLPAGIDFYNIYGTSLDTPFDVWYVRIHMIKKLRFSNT</sequence>